<feature type="compositionally biased region" description="Low complexity" evidence="5">
    <location>
        <begin position="152"/>
        <end position="165"/>
    </location>
</feature>
<accession>A0A428RX86</accession>
<feature type="domain" description="AAA+ ATPase" evidence="6">
    <location>
        <begin position="877"/>
        <end position="1014"/>
    </location>
</feature>
<feature type="compositionally biased region" description="Polar residues" evidence="5">
    <location>
        <begin position="121"/>
        <end position="148"/>
    </location>
</feature>
<feature type="region of interest" description="Disordered" evidence="5">
    <location>
        <begin position="1"/>
        <end position="34"/>
    </location>
</feature>
<evidence type="ECO:0000256" key="2">
    <source>
        <dbReference type="ARBA" id="ARBA00022741"/>
    </source>
</evidence>
<keyword evidence="3" id="KW-0067">ATP-binding</keyword>
<dbReference type="InterPro" id="IPR000641">
    <property type="entry name" value="CbxX/CfxQ"/>
</dbReference>
<feature type="region of interest" description="Disordered" evidence="5">
    <location>
        <begin position="1177"/>
        <end position="1204"/>
    </location>
</feature>
<dbReference type="FunFam" id="3.40.50.300:FF:000216">
    <property type="entry name" value="Type VII secretion ATPase EccA"/>
    <property type="match status" value="2"/>
</dbReference>
<dbReference type="InterPro" id="IPR027417">
    <property type="entry name" value="P-loop_NTPase"/>
</dbReference>
<feature type="compositionally biased region" description="Polar residues" evidence="5">
    <location>
        <begin position="89"/>
        <end position="103"/>
    </location>
</feature>
<dbReference type="InterPro" id="IPR003593">
    <property type="entry name" value="AAA+_ATPase"/>
</dbReference>
<dbReference type="GO" id="GO:0005524">
    <property type="term" value="F:ATP binding"/>
    <property type="evidence" value="ECO:0007669"/>
    <property type="project" value="UniProtKB-KW"/>
</dbReference>
<dbReference type="PANTHER" id="PTHR43392">
    <property type="entry name" value="AAA-TYPE ATPASE FAMILY PROTEIN / ANKYRIN REPEAT FAMILY PROTEIN"/>
    <property type="match status" value="1"/>
</dbReference>
<proteinExistence type="inferred from homology"/>
<dbReference type="CDD" id="cd00009">
    <property type="entry name" value="AAA"/>
    <property type="match status" value="3"/>
</dbReference>
<keyword evidence="4" id="KW-0175">Coiled coil</keyword>
<dbReference type="FunFam" id="1.10.8.60:FF:000160">
    <property type="entry name" value="WGS project CABT00000000 data, contig 2.55"/>
    <property type="match status" value="1"/>
</dbReference>
<dbReference type="InterPro" id="IPR041627">
    <property type="entry name" value="AAA_lid_6"/>
</dbReference>
<reference evidence="7 8" key="1">
    <citation type="submission" date="2017-06" db="EMBL/GenBank/DDBJ databases">
        <title>Comparative genomic analysis of Ambrosia Fusariam Clade fungi.</title>
        <authorList>
            <person name="Stajich J.E."/>
            <person name="Carrillo J."/>
            <person name="Kijimoto T."/>
            <person name="Eskalen A."/>
            <person name="O'Donnell K."/>
            <person name="Kasson M."/>
        </authorList>
    </citation>
    <scope>NUCLEOTIDE SEQUENCE [LARGE SCALE GENOMIC DNA]</scope>
    <source>
        <strain evidence="7 8">NRRL62606</strain>
    </source>
</reference>
<evidence type="ECO:0000313" key="8">
    <source>
        <dbReference type="Proteomes" id="UP000287972"/>
    </source>
</evidence>
<feature type="coiled-coil region" evidence="4">
    <location>
        <begin position="1242"/>
        <end position="1269"/>
    </location>
</feature>
<feature type="domain" description="AAA+ ATPase" evidence="6">
    <location>
        <begin position="319"/>
        <end position="438"/>
    </location>
</feature>
<dbReference type="EMBL" id="NKCL01000106">
    <property type="protein sequence ID" value="RSL82155.1"/>
    <property type="molecule type" value="Genomic_DNA"/>
</dbReference>
<feature type="region of interest" description="Disordered" evidence="5">
    <location>
        <begin position="1127"/>
        <end position="1156"/>
    </location>
</feature>
<evidence type="ECO:0000256" key="4">
    <source>
        <dbReference type="SAM" id="Coils"/>
    </source>
</evidence>
<comment type="caution">
    <text evidence="7">The sequence shown here is derived from an EMBL/GenBank/DDBJ whole genome shotgun (WGS) entry which is preliminary data.</text>
</comment>
<evidence type="ECO:0000256" key="5">
    <source>
        <dbReference type="SAM" id="MobiDB-lite"/>
    </source>
</evidence>
<comment type="similarity">
    <text evidence="1">Belongs to the CbxX/CfxQ family.</text>
</comment>
<feature type="domain" description="AAA+ ATPase" evidence="6">
    <location>
        <begin position="600"/>
        <end position="740"/>
    </location>
</feature>
<protein>
    <recommendedName>
        <fullName evidence="6">AAA+ ATPase domain-containing protein</fullName>
    </recommendedName>
</protein>
<sequence length="1334" mass="147659">MTSPPLEPKIIGGTQDESDLPDLSVPHDSAPGRTTSIMSIHAVLQEPLLVEERVYDSQHGAPPVDTEAADAYIQAVSEVSDHAPLTGSAAPSSIPQSSTTEGSTPPAPPQLILPPDDSPAISRSETPYSDVTLATTAVSENSEWSPSHSPKPVQDSPPLSPQSSKSSDHDDDPSELALSVPGLQLPDSSADHFPRHREGPIQSGRVQSSPGSPTLRPTLPPHSDTSKSCPVSPQLQPSVVPSSSIPSLPNNPFKRKPSKAAQEWARRKRWDGEKSDVLDELMGYQGLEEVKQRFLDIKSKADVCKEQDPDGELNRLKSERFNIVFQGNPGTGKTTIARLYARFLNELDILDSDEFEETSGIKVATEGPQAIRQQIEEMIEESGGGVLFVDEAYQLTAPYVGGFGRQALDVILTMMENHIGELAVIFVGYKDEMEPFFEHNPGLASRIPYTMNFSDFDDAELWRILADNINKQYRGRMRVKDGLDGLYMRIAIRRLAQARGSRGFGNARAVENLLARITERQAQRISKEKQHFVSNPNYFLFTQEDLIGPDPSVMASQCTAWPELQKLIGLDQVKECVERMVGMIKFNYQRELREESPLKFSLNQLFVGAPGTGKTTVAKLYGRILSDLGYLSKGDVLLKNPADFIGECLGKSEAKTKKILEASVGKILVIDEAYMLDAGDPSKDQDKFKTGVIDTIVSMIQGAPGEDRCIILVGYEDKIRDMFHHVNPGLSRRFPIQRPFRFENFTLDQLEQILRFKMYEQDLVASDLAIRTARDMFERALMRPNFTNAGEVDSILATAKMNYETRQSQIPLDQQTFDSRLEAVDFDPEFDRGERPDLNCHKMLDGLVHHSIIDRLAGYQRRCIKSRLLGLNPRDQVPSNFIFKGFPGTGKTTTAKSMGKIFYNMGFLSTSEVIECSATDLLGQYVGHTAPKTLKKLQEGMGRVLFIDEAYRLMYGAYGADAVDELVGFLSKPTNVGKMIVILAGFTADMHRLISLYPVLSGLFPEEIAFDHIPPDDCITLLRRELAQSGFHSDNNFLDDKSSVDYSKAKRLFHILALIPSWSNARDVKNLGKQILGRFLETSLSDGSRERVLTAGIIIECMKHMITQRKDRLATMDPDGNGCLPQQLSLGITNPRPGLENPQLAPPPPPTKTSTCTPGLHDSCAIGSGVAIETSHEATDGHHNHQASLPPATAQTQKKPGADFDGEHQHYSPDGAEFREEGVSDAVWRELRIAQDKDSVKYRELRAEEQRLQRNLRSAEAVMKSCSDQDVDFSDKVAACDALRNELTDVQTLLQDKQKIHQALQQMGRCVLSRLAKSSGGNNQADSTKASELA</sequence>
<dbReference type="SMART" id="SM00382">
    <property type="entry name" value="AAA"/>
    <property type="match status" value="3"/>
</dbReference>
<feature type="compositionally biased region" description="Low complexity" evidence="5">
    <location>
        <begin position="228"/>
        <end position="252"/>
    </location>
</feature>
<evidence type="ECO:0000256" key="1">
    <source>
        <dbReference type="ARBA" id="ARBA00010378"/>
    </source>
</evidence>
<dbReference type="InterPro" id="IPR050773">
    <property type="entry name" value="CbxX/CfxQ_RuBisCO_ESX"/>
</dbReference>
<organism evidence="7 8">
    <name type="scientific">Fusarium floridanum</name>
    <dbReference type="NCBI Taxonomy" id="1325733"/>
    <lineage>
        <taxon>Eukaryota</taxon>
        <taxon>Fungi</taxon>
        <taxon>Dikarya</taxon>
        <taxon>Ascomycota</taxon>
        <taxon>Pezizomycotina</taxon>
        <taxon>Sordariomycetes</taxon>
        <taxon>Hypocreomycetidae</taxon>
        <taxon>Hypocreales</taxon>
        <taxon>Nectriaceae</taxon>
        <taxon>Fusarium</taxon>
        <taxon>Fusarium solani species complex</taxon>
    </lineage>
</organism>
<dbReference type="PRINTS" id="PR00819">
    <property type="entry name" value="CBXCFQXSUPER"/>
</dbReference>
<feature type="region of interest" description="Disordered" evidence="5">
    <location>
        <begin position="75"/>
        <end position="267"/>
    </location>
</feature>
<keyword evidence="8" id="KW-1185">Reference proteome</keyword>
<dbReference type="Gene3D" id="1.10.8.60">
    <property type="match status" value="2"/>
</dbReference>
<dbReference type="Pfam" id="PF00004">
    <property type="entry name" value="AAA"/>
    <property type="match status" value="3"/>
</dbReference>
<evidence type="ECO:0000259" key="6">
    <source>
        <dbReference type="SMART" id="SM00382"/>
    </source>
</evidence>
<evidence type="ECO:0000313" key="7">
    <source>
        <dbReference type="EMBL" id="RSL82155.1"/>
    </source>
</evidence>
<dbReference type="Pfam" id="PF17866">
    <property type="entry name" value="AAA_lid_6"/>
    <property type="match status" value="2"/>
</dbReference>
<dbReference type="InterPro" id="IPR003959">
    <property type="entry name" value="ATPase_AAA_core"/>
</dbReference>
<feature type="compositionally biased region" description="Basic and acidic residues" evidence="5">
    <location>
        <begin position="189"/>
        <end position="199"/>
    </location>
</feature>
<evidence type="ECO:0000256" key="3">
    <source>
        <dbReference type="ARBA" id="ARBA00022840"/>
    </source>
</evidence>
<gene>
    <name evidence="7" type="ORF">CEP51_005342</name>
</gene>
<keyword evidence="2" id="KW-0547">Nucleotide-binding</keyword>
<dbReference type="PANTHER" id="PTHR43392:SF2">
    <property type="entry name" value="AAA-TYPE ATPASE FAMILY PROTEIN _ ANKYRIN REPEAT FAMILY PROTEIN"/>
    <property type="match status" value="1"/>
</dbReference>
<dbReference type="GO" id="GO:0016887">
    <property type="term" value="F:ATP hydrolysis activity"/>
    <property type="evidence" value="ECO:0007669"/>
    <property type="project" value="InterPro"/>
</dbReference>
<dbReference type="Gene3D" id="3.40.50.300">
    <property type="entry name" value="P-loop containing nucleotide triphosphate hydrolases"/>
    <property type="match status" value="3"/>
</dbReference>
<dbReference type="SUPFAM" id="SSF52540">
    <property type="entry name" value="P-loop containing nucleoside triphosphate hydrolases"/>
    <property type="match status" value="3"/>
</dbReference>
<name>A0A428RX86_9HYPO</name>
<dbReference type="Proteomes" id="UP000287972">
    <property type="component" value="Unassembled WGS sequence"/>
</dbReference>